<protein>
    <submittedName>
        <fullName evidence="1">Uncharacterized protein</fullName>
    </submittedName>
</protein>
<evidence type="ECO:0000313" key="2">
    <source>
        <dbReference type="Proteomes" id="UP000053776"/>
    </source>
</evidence>
<organism evidence="1 2">
    <name type="scientific">Plasmodium vivax Mauritania I</name>
    <dbReference type="NCBI Taxonomy" id="1035515"/>
    <lineage>
        <taxon>Eukaryota</taxon>
        <taxon>Sar</taxon>
        <taxon>Alveolata</taxon>
        <taxon>Apicomplexa</taxon>
        <taxon>Aconoidasida</taxon>
        <taxon>Haemosporida</taxon>
        <taxon>Plasmodiidae</taxon>
        <taxon>Plasmodium</taxon>
        <taxon>Plasmodium (Plasmodium)</taxon>
    </lineage>
</organism>
<evidence type="ECO:0000313" key="1">
    <source>
        <dbReference type="EMBL" id="KMZ95070.1"/>
    </source>
</evidence>
<dbReference type="Proteomes" id="UP000053776">
    <property type="component" value="Unassembled WGS sequence"/>
</dbReference>
<accession>A0A0J9THH3</accession>
<gene>
    <name evidence="1" type="ORF">PVMG_05597</name>
</gene>
<dbReference type="AlphaFoldDB" id="A0A0J9THH3"/>
<proteinExistence type="predicted"/>
<reference evidence="1 2" key="1">
    <citation type="submission" date="2011-08" db="EMBL/GenBank/DDBJ databases">
        <title>The Genome Sequence of Plasmodium vivax Mauritania I.</title>
        <authorList>
            <consortium name="The Broad Institute Genome Sequencing Platform"/>
            <consortium name="The Broad Institute Genome Sequencing Center for Infectious Disease"/>
            <person name="Neafsey D."/>
            <person name="Carlton J."/>
            <person name="Barnwell J."/>
            <person name="Collins W."/>
            <person name="Escalante A."/>
            <person name="Mullikin J."/>
            <person name="Saul A."/>
            <person name="Guigo R."/>
            <person name="Camara F."/>
            <person name="Young S.K."/>
            <person name="Zeng Q."/>
            <person name="Gargeya S."/>
            <person name="Fitzgerald M."/>
            <person name="Haas B."/>
            <person name="Abouelleil A."/>
            <person name="Alvarado L."/>
            <person name="Arachchi H.M."/>
            <person name="Berlin A."/>
            <person name="Brown A."/>
            <person name="Chapman S.B."/>
            <person name="Chen Z."/>
            <person name="Dunbar C."/>
            <person name="Freedman E."/>
            <person name="Gearin G."/>
            <person name="Gellesch M."/>
            <person name="Goldberg J."/>
            <person name="Griggs A."/>
            <person name="Gujja S."/>
            <person name="Heiman D."/>
            <person name="Howarth C."/>
            <person name="Larson L."/>
            <person name="Lui A."/>
            <person name="MacDonald P.J.P."/>
            <person name="Montmayeur A."/>
            <person name="Murphy C."/>
            <person name="Neiman D."/>
            <person name="Pearson M."/>
            <person name="Priest M."/>
            <person name="Roberts A."/>
            <person name="Saif S."/>
            <person name="Shea T."/>
            <person name="Shenoy N."/>
            <person name="Sisk P."/>
            <person name="Stolte C."/>
            <person name="Sykes S."/>
            <person name="Wortman J."/>
            <person name="Nusbaum C."/>
            <person name="Birren B."/>
        </authorList>
    </citation>
    <scope>NUCLEOTIDE SEQUENCE [LARGE SCALE GENOMIC DNA]</scope>
    <source>
        <strain evidence="1 2">Mauritania I</strain>
    </source>
</reference>
<feature type="non-terminal residue" evidence="1">
    <location>
        <position position="1"/>
    </location>
</feature>
<sequence length="89" mass="9820">KEDPQFITSAQNTISGLINEVDSSTVLDASGGMGALFLLFKYTPVVSFFGERRGHGHRIPRSFNEQFTGGFPGYEEYYGGKFGHDPINI</sequence>
<name>A0A0J9THH3_PLAVI</name>
<dbReference type="EMBL" id="KQ235003">
    <property type="protein sequence ID" value="KMZ95070.1"/>
    <property type="molecule type" value="Genomic_DNA"/>
</dbReference>